<dbReference type="AlphaFoldDB" id="A0A8J2WG80"/>
<proteinExistence type="predicted"/>
<keyword evidence="2" id="KW-1185">Reference proteome</keyword>
<dbReference type="EMBL" id="CAKKNE010000002">
    <property type="protein sequence ID" value="CAH0367140.1"/>
    <property type="molecule type" value="Genomic_DNA"/>
</dbReference>
<organism evidence="1 2">
    <name type="scientific">Pelagomonas calceolata</name>
    <dbReference type="NCBI Taxonomy" id="35677"/>
    <lineage>
        <taxon>Eukaryota</taxon>
        <taxon>Sar</taxon>
        <taxon>Stramenopiles</taxon>
        <taxon>Ochrophyta</taxon>
        <taxon>Pelagophyceae</taxon>
        <taxon>Pelagomonadales</taxon>
        <taxon>Pelagomonadaceae</taxon>
        <taxon>Pelagomonas</taxon>
    </lineage>
</organism>
<name>A0A8J2WG80_9STRA</name>
<gene>
    <name evidence="1" type="ORF">PECAL_2P01490</name>
</gene>
<protein>
    <submittedName>
        <fullName evidence="1">Uncharacterized protein</fullName>
    </submittedName>
</protein>
<evidence type="ECO:0000313" key="1">
    <source>
        <dbReference type="EMBL" id="CAH0367140.1"/>
    </source>
</evidence>
<reference evidence="1" key="1">
    <citation type="submission" date="2021-11" db="EMBL/GenBank/DDBJ databases">
        <authorList>
            <consortium name="Genoscope - CEA"/>
            <person name="William W."/>
        </authorList>
    </citation>
    <scope>NUCLEOTIDE SEQUENCE</scope>
</reference>
<evidence type="ECO:0000313" key="2">
    <source>
        <dbReference type="Proteomes" id="UP000789595"/>
    </source>
</evidence>
<dbReference type="Proteomes" id="UP000789595">
    <property type="component" value="Unassembled WGS sequence"/>
</dbReference>
<accession>A0A8J2WG80</accession>
<comment type="caution">
    <text evidence="1">The sequence shown here is derived from an EMBL/GenBank/DDBJ whole genome shotgun (WGS) entry which is preliminary data.</text>
</comment>
<sequence length="50" mass="4931">MDAACGVHKVVSCVPLCGAPQMASTTSDAGRTVLLKVAALRGLLLSCSGA</sequence>